<evidence type="ECO:0000259" key="2">
    <source>
        <dbReference type="Pfam" id="PF02714"/>
    </source>
</evidence>
<dbReference type="PANTHER" id="PTHR13018:SF5">
    <property type="entry name" value="RE44586P"/>
    <property type="match status" value="1"/>
</dbReference>
<dbReference type="InterPro" id="IPR003864">
    <property type="entry name" value="CSC1/OSCA1-like_7TM"/>
</dbReference>
<dbReference type="Pfam" id="PF02714">
    <property type="entry name" value="RSN1_7TM"/>
    <property type="match status" value="1"/>
</dbReference>
<feature type="domain" description="CSC1/OSCA1-like 7TM region" evidence="2">
    <location>
        <begin position="393"/>
        <end position="618"/>
    </location>
</feature>
<dbReference type="eggNOG" id="KOG1134">
    <property type="taxonomic scope" value="Eukaryota"/>
</dbReference>
<dbReference type="GO" id="GO:0005886">
    <property type="term" value="C:plasma membrane"/>
    <property type="evidence" value="ECO:0007669"/>
    <property type="project" value="TreeGrafter"/>
</dbReference>
<dbReference type="GeneID" id="8856762"/>
<feature type="transmembrane region" description="Helical" evidence="1">
    <location>
        <begin position="586"/>
        <end position="612"/>
    </location>
</feature>
<feature type="transmembrane region" description="Helical" evidence="1">
    <location>
        <begin position="55"/>
        <end position="80"/>
    </location>
</feature>
<evidence type="ECO:0000313" key="4">
    <source>
        <dbReference type="Proteomes" id="UP000006671"/>
    </source>
</evidence>
<keyword evidence="1" id="KW-0472">Membrane</keyword>
<evidence type="ECO:0000313" key="3">
    <source>
        <dbReference type="EMBL" id="EFC44217.1"/>
    </source>
</evidence>
<gene>
    <name evidence="3" type="ORF">NAEGRDRAFT_67867</name>
</gene>
<sequence length="744" mass="86157">MSYWEKSMREGVASSFVFFMELIRNLYVSIISLVSYGYRRRNLYKIYRKFGREKAIYLSFQLHLLWISLLCSIIVCAVLLPLHLTGREIDNSEYAYNIVALTSALRAATSPVKMFAHVAILIVFIIITLVFMVSFNRNRFSSSLLLVGEDSNSTEQDSTLSNDETVIISPFTIVLDGIPKESSQKSVEQFIEENFNGGLSANDENSKIVKIFHVPNLVDRLNLKELEEHLERELEHFMHLKGKSNYDVAKRHIVHEMRPLYSDDLRFKLCGCTTYSTNLKTMTTDEAVEYLRLEYSDCKRMVEQWDGEYTSMFLTDERQSQDEEYLSQIKQVKSSGKCFIVFKKVEHVDEAIEKNRIMFNDSSVSLMKLLIEPQDINWHFIGGTSKYFSLRNFCMISLIFFVLLVFSGPPSILQSLQALGSPILKAVKLGDLSDLLFHYCPSLLIFIFSKLFPIFFKKITQTEKHLSKSFYSRILLVRLFTFSILNILILPGLWIISAFLFLVFANDGKHLDIMFLPKTIETMISTLLQFMVMENVYELVRFGKTLYYIWKTTFNCYRKARTPTQILKLIKETKEFDMEENVSNMLGILCMSMVYSFCCPLVMPLAFLCIFIKHWFDRCVIEEEFTHHSNINEKDDKLDFTSSLRLSKLLIVLVLTTLSIVGMIVILGFSYLFFTSLMYIIHLGVCGACLAILLLITLALIFKQNSSVRSNKKDIAEQQERMLDPNSFSQQVQDILNVENILKF</sequence>
<dbReference type="AlphaFoldDB" id="D2VG64"/>
<feature type="transmembrane region" description="Helical" evidence="1">
    <location>
        <begin position="476"/>
        <end position="505"/>
    </location>
</feature>
<organism evidence="4">
    <name type="scientific">Naegleria gruberi</name>
    <name type="common">Amoeba</name>
    <dbReference type="NCBI Taxonomy" id="5762"/>
    <lineage>
        <taxon>Eukaryota</taxon>
        <taxon>Discoba</taxon>
        <taxon>Heterolobosea</taxon>
        <taxon>Tetramitia</taxon>
        <taxon>Eutetramitia</taxon>
        <taxon>Vahlkampfiidae</taxon>
        <taxon>Naegleria</taxon>
    </lineage>
</organism>
<dbReference type="PANTHER" id="PTHR13018">
    <property type="entry name" value="PROBABLE MEMBRANE PROTEIN DUF221-RELATED"/>
    <property type="match status" value="1"/>
</dbReference>
<dbReference type="InParanoid" id="D2VG64"/>
<keyword evidence="1" id="KW-0812">Transmembrane</keyword>
<dbReference type="VEuPathDB" id="AmoebaDB:NAEGRDRAFT_67867"/>
<feature type="transmembrane region" description="Helical" evidence="1">
    <location>
        <begin position="393"/>
        <end position="416"/>
    </location>
</feature>
<reference evidence="3 4" key="1">
    <citation type="journal article" date="2010" name="Cell">
        <title>The genome of Naegleria gruberi illuminates early eukaryotic versatility.</title>
        <authorList>
            <person name="Fritz-Laylin L.K."/>
            <person name="Prochnik S.E."/>
            <person name="Ginger M.L."/>
            <person name="Dacks J.B."/>
            <person name="Carpenter M.L."/>
            <person name="Field M.C."/>
            <person name="Kuo A."/>
            <person name="Paredez A."/>
            <person name="Chapman J."/>
            <person name="Pham J."/>
            <person name="Shu S."/>
            <person name="Neupane R."/>
            <person name="Cipriano M."/>
            <person name="Mancuso J."/>
            <person name="Tu H."/>
            <person name="Salamov A."/>
            <person name="Lindquist E."/>
            <person name="Shapiro H."/>
            <person name="Lucas S."/>
            <person name="Grigoriev I.V."/>
            <person name="Cande W.Z."/>
            <person name="Fulton C."/>
            <person name="Rokhsar D.S."/>
            <person name="Dawson S.C."/>
        </authorList>
    </citation>
    <scope>NUCLEOTIDE SEQUENCE [LARGE SCALE GENOMIC DNA]</scope>
    <source>
        <strain evidence="3 4">NEG-M</strain>
    </source>
</reference>
<evidence type="ECO:0000256" key="1">
    <source>
        <dbReference type="SAM" id="Phobius"/>
    </source>
</evidence>
<name>D2VG64_NAEGR</name>
<feature type="transmembrane region" description="Helical" evidence="1">
    <location>
        <begin position="679"/>
        <end position="702"/>
    </location>
</feature>
<dbReference type="Proteomes" id="UP000006671">
    <property type="component" value="Unassembled WGS sequence"/>
</dbReference>
<dbReference type="KEGG" id="ngr:NAEGRDRAFT_67867"/>
<protein>
    <submittedName>
        <fullName evidence="3">Predicted protein</fullName>
    </submittedName>
</protein>
<keyword evidence="1" id="KW-1133">Transmembrane helix</keyword>
<dbReference type="InterPro" id="IPR045122">
    <property type="entry name" value="Csc1-like"/>
</dbReference>
<proteinExistence type="predicted"/>
<feature type="transmembrane region" description="Helical" evidence="1">
    <location>
        <begin position="12"/>
        <end position="34"/>
    </location>
</feature>
<feature type="transmembrane region" description="Helical" evidence="1">
    <location>
        <begin position="114"/>
        <end position="135"/>
    </location>
</feature>
<accession>D2VG64</accession>
<dbReference type="RefSeq" id="XP_002676961.1">
    <property type="nucleotide sequence ID" value="XM_002676915.1"/>
</dbReference>
<dbReference type="EMBL" id="GG738869">
    <property type="protein sequence ID" value="EFC44217.1"/>
    <property type="molecule type" value="Genomic_DNA"/>
</dbReference>
<keyword evidence="4" id="KW-1185">Reference proteome</keyword>
<dbReference type="GO" id="GO:0005227">
    <property type="term" value="F:calcium-activated cation channel activity"/>
    <property type="evidence" value="ECO:0007669"/>
    <property type="project" value="InterPro"/>
</dbReference>
<feature type="transmembrane region" description="Helical" evidence="1">
    <location>
        <begin position="436"/>
        <end position="456"/>
    </location>
</feature>
<feature type="transmembrane region" description="Helical" evidence="1">
    <location>
        <begin position="649"/>
        <end position="673"/>
    </location>
</feature>